<reference evidence="1 2" key="1">
    <citation type="journal article" date="2020" name="Front. Microbiol.">
        <title>Single-cell genomics of novel Actinobacteria with the Wood-Ljungdahl pathway discovered in a serpentinizing system.</title>
        <authorList>
            <person name="Merino N."/>
            <person name="Kawai M."/>
            <person name="Boyd E.S."/>
            <person name="Colman D.R."/>
            <person name="McGlynn S.E."/>
            <person name="Nealson K.H."/>
            <person name="Kurokawa K."/>
            <person name="Hongoh Y."/>
        </authorList>
    </citation>
    <scope>NUCLEOTIDE SEQUENCE [LARGE SCALE GENOMIC DNA]</scope>
    <source>
        <strain evidence="1 2">S44</strain>
    </source>
</reference>
<gene>
    <name evidence="1" type="ORF">HKBW3S44_01742</name>
</gene>
<sequence>GLLIFKSMLQYMEDGEFRYGGGEEFRYEEGREEELDALFGGYVD</sequence>
<dbReference type="EMBL" id="BLSC01000304">
    <property type="protein sequence ID" value="GFP38062.1"/>
    <property type="molecule type" value="Genomic_DNA"/>
</dbReference>
<proteinExistence type="predicted"/>
<protein>
    <submittedName>
        <fullName evidence="1">Uncharacterized protein</fullName>
    </submittedName>
</protein>
<feature type="non-terminal residue" evidence="1">
    <location>
        <position position="1"/>
    </location>
</feature>
<name>A0A6V8PZW8_9ACTN</name>
<evidence type="ECO:0000313" key="2">
    <source>
        <dbReference type="Proteomes" id="UP000561271"/>
    </source>
</evidence>
<organism evidence="1 2">
    <name type="scientific">Candidatus Hakubella thermalkaliphila</name>
    <dbReference type="NCBI Taxonomy" id="2754717"/>
    <lineage>
        <taxon>Bacteria</taxon>
        <taxon>Bacillati</taxon>
        <taxon>Actinomycetota</taxon>
        <taxon>Actinomycetota incertae sedis</taxon>
        <taxon>Candidatus Hakubellales</taxon>
        <taxon>Candidatus Hakubellaceae</taxon>
        <taxon>Candidatus Hakubella</taxon>
    </lineage>
</organism>
<dbReference type="Proteomes" id="UP000561271">
    <property type="component" value="Unassembled WGS sequence"/>
</dbReference>
<comment type="caution">
    <text evidence="1">The sequence shown here is derived from an EMBL/GenBank/DDBJ whole genome shotgun (WGS) entry which is preliminary data.</text>
</comment>
<dbReference type="AlphaFoldDB" id="A0A6V8PZW8"/>
<accession>A0A6V8PZW8</accession>
<evidence type="ECO:0000313" key="1">
    <source>
        <dbReference type="EMBL" id="GFP38062.1"/>
    </source>
</evidence>